<keyword evidence="2" id="KW-1185">Reference proteome</keyword>
<name>A0ABN8UDW8_9BACL</name>
<evidence type="ECO:0000313" key="1">
    <source>
        <dbReference type="EMBL" id="CAH8249350.1"/>
    </source>
</evidence>
<dbReference type="Proteomes" id="UP001154322">
    <property type="component" value="Unassembled WGS sequence"/>
</dbReference>
<dbReference type="EMBL" id="CALYLO010000016">
    <property type="protein sequence ID" value="CAH8249350.1"/>
    <property type="molecule type" value="Genomic_DNA"/>
</dbReference>
<organism evidence="1 2">
    <name type="scientific">Paenibacillus melissococcoides</name>
    <dbReference type="NCBI Taxonomy" id="2912268"/>
    <lineage>
        <taxon>Bacteria</taxon>
        <taxon>Bacillati</taxon>
        <taxon>Bacillota</taxon>
        <taxon>Bacilli</taxon>
        <taxon>Bacillales</taxon>
        <taxon>Paenibacillaceae</taxon>
        <taxon>Paenibacillus</taxon>
    </lineage>
</organism>
<protein>
    <submittedName>
        <fullName evidence="1">Uncharacterized protein</fullName>
    </submittedName>
</protein>
<reference evidence="1" key="1">
    <citation type="submission" date="2022-06" db="EMBL/GenBank/DDBJ databases">
        <authorList>
            <person name="Dietemann V."/>
            <person name="Ory F."/>
            <person name="Dainat B."/>
            <person name="Oberhansli S."/>
        </authorList>
    </citation>
    <scope>NUCLEOTIDE SEQUENCE</scope>
    <source>
        <strain evidence="1">Ena-SAMPLE-TAB-26-04-2022-14:26:32:270-5432</strain>
    </source>
</reference>
<sequence>MWEMGKNAITGFIDGIKGAAKAVGDAVTGVANSVTEGIEDALDIQLSFSWL</sequence>
<gene>
    <name evidence="1" type="ORF">WJ0W_006536</name>
</gene>
<proteinExistence type="predicted"/>
<comment type="caution">
    <text evidence="1">The sequence shown here is derived from an EMBL/GenBank/DDBJ whole genome shotgun (WGS) entry which is preliminary data.</text>
</comment>
<accession>A0ABN8UDW8</accession>
<evidence type="ECO:0000313" key="2">
    <source>
        <dbReference type="Proteomes" id="UP001154322"/>
    </source>
</evidence>